<dbReference type="InterPro" id="IPR028087">
    <property type="entry name" value="Tad_N"/>
</dbReference>
<dbReference type="InterPro" id="IPR036465">
    <property type="entry name" value="vWFA_dom_sf"/>
</dbReference>
<gene>
    <name evidence="3" type="ORF">SAMN04488040_1546</name>
</gene>
<keyword evidence="1" id="KW-0812">Transmembrane</keyword>
<evidence type="ECO:0000256" key="1">
    <source>
        <dbReference type="SAM" id="Phobius"/>
    </source>
</evidence>
<dbReference type="EMBL" id="FPAJ01000002">
    <property type="protein sequence ID" value="SFS68582.1"/>
    <property type="molecule type" value="Genomic_DNA"/>
</dbReference>
<evidence type="ECO:0000313" key="3">
    <source>
        <dbReference type="EMBL" id="SFS68582.1"/>
    </source>
</evidence>
<evidence type="ECO:0000259" key="2">
    <source>
        <dbReference type="PROSITE" id="PS50234"/>
    </source>
</evidence>
<dbReference type="Gene3D" id="3.40.50.410">
    <property type="entry name" value="von Willebrand factor, type A domain"/>
    <property type="match status" value="1"/>
</dbReference>
<organism evidence="3 4">
    <name type="scientific">Sulfitobacter marinus</name>
    <dbReference type="NCBI Taxonomy" id="394264"/>
    <lineage>
        <taxon>Bacteria</taxon>
        <taxon>Pseudomonadati</taxon>
        <taxon>Pseudomonadota</taxon>
        <taxon>Alphaproteobacteria</taxon>
        <taxon>Rhodobacterales</taxon>
        <taxon>Roseobacteraceae</taxon>
        <taxon>Sulfitobacter</taxon>
    </lineage>
</organism>
<keyword evidence="1" id="KW-1133">Transmembrane helix</keyword>
<dbReference type="RefSeq" id="WP_093915757.1">
    <property type="nucleotide sequence ID" value="NZ_FPAJ01000002.1"/>
</dbReference>
<dbReference type="AlphaFoldDB" id="A0A1I6RV79"/>
<dbReference type="STRING" id="394264.SAMN04488040_1546"/>
<protein>
    <submittedName>
        <fullName evidence="3">Putative Flp pilus-assembly TadE/G-like</fullName>
    </submittedName>
</protein>
<dbReference type="Pfam" id="PF13400">
    <property type="entry name" value="Tad"/>
    <property type="match status" value="1"/>
</dbReference>
<dbReference type="PROSITE" id="PS50234">
    <property type="entry name" value="VWFA"/>
    <property type="match status" value="1"/>
</dbReference>
<sequence>MSPALLTMKTLRNATALQARRFAREEDGIMTVWVLFVVLMMVMVGGIQLDFMRHELERSKLQAVSDRAVLAASDLDQTLDPEDVVKDYFAKSGMTEYLSNVTVNDGLNFRTVTVDATKPLDTPYLRKFGFDTLDVPAHSQAEERVANVEISLVLDISGSMAQGSRISNMRDAAKVFIDTVLRDETEDLISISLVPYSEHVNAGPLITDRMKMYTKHNYSHCVEFDDNEFKSAALDLTKWHDQAQHFQWSYNGRNNDRSETVCPRYSYERIQPLSQSNRALKNQIDDLRPRVGTSIFMGMKWGAAMLDPSFRPINDSLVAAREIDREFKGRPADYDDAETLKTVILMTDGENTTSHRIVNRHYNSSSEYVHWDRYNLNWYLQNYVSYWDRSDFYWRKYDHSLGNRLLDDICTAAKAKRIVIWTIGFEVNDNPYDNNDGADVMRKCASSPSHFFKVEGVELSEAFKAIARQINQLRLIQ</sequence>
<dbReference type="InterPro" id="IPR002035">
    <property type="entry name" value="VWF_A"/>
</dbReference>
<feature type="transmembrane region" description="Helical" evidence="1">
    <location>
        <begin position="30"/>
        <end position="51"/>
    </location>
</feature>
<proteinExistence type="predicted"/>
<reference evidence="4" key="1">
    <citation type="submission" date="2016-10" db="EMBL/GenBank/DDBJ databases">
        <authorList>
            <person name="Varghese N."/>
            <person name="Submissions S."/>
        </authorList>
    </citation>
    <scope>NUCLEOTIDE SEQUENCE [LARGE SCALE GENOMIC DNA]</scope>
    <source>
        <strain evidence="4">DSM 23422</strain>
    </source>
</reference>
<keyword evidence="1" id="KW-0472">Membrane</keyword>
<dbReference type="OrthoDB" id="7522752at2"/>
<accession>A0A1I6RV79</accession>
<evidence type="ECO:0000313" key="4">
    <source>
        <dbReference type="Proteomes" id="UP000199239"/>
    </source>
</evidence>
<dbReference type="Proteomes" id="UP000199239">
    <property type="component" value="Unassembled WGS sequence"/>
</dbReference>
<name>A0A1I6RV79_9RHOB</name>
<keyword evidence="4" id="KW-1185">Reference proteome</keyword>
<dbReference type="SUPFAM" id="SSF53300">
    <property type="entry name" value="vWA-like"/>
    <property type="match status" value="1"/>
</dbReference>
<feature type="domain" description="VWFA" evidence="2">
    <location>
        <begin position="149"/>
        <end position="470"/>
    </location>
</feature>